<name>A0ABS7NJM7_9RHOB</name>
<comment type="caution">
    <text evidence="3">The sequence shown here is derived from an EMBL/GenBank/DDBJ whole genome shotgun (WGS) entry which is preliminary data.</text>
</comment>
<feature type="region of interest" description="Disordered" evidence="1">
    <location>
        <begin position="1270"/>
        <end position="1289"/>
    </location>
</feature>
<proteinExistence type="predicted"/>
<evidence type="ECO:0000313" key="4">
    <source>
        <dbReference type="Proteomes" id="UP000766629"/>
    </source>
</evidence>
<sequence length="1832" mass="184796">MAIFASITAAITAISSWTISLGALGTFAIGNFLLRAAVQLGVSALVKSFAKKGGPQEAPFAIQGTVRTGGSVPRSFVLGPSLSAGSLVWHSEWGEEGNTPNAYYTQVIALSDIPVAGLKRWFIEGRAVTLEDTGSEKGLAAVEYREDGKDHAWIRFHDGTQLVADEFLTLTVNDAAPRAYSSSRVGKGIAYAVVTFRVNNEIFTGFPRSKFVLDGVKLYDVSKDSTQGGTGPHRWDDPATWGGDGDALPAVQAYNLARGIYYRDPGTGGAAGETSTVDLGANQATLSLKIVGGGGGGVTAGTGGNTVVTLKDGASVVKSWTAAGGVSRGSATISGEVSEYPPHGNGAAGKAAVTEDGGHVQQPEIKGGGAGSLVVVADYDISGLADPKIEITIGAGAPGARAGYVQYAAGLASSAVEPQWFYGLQGLTAARLPAAHWVSQIGKCRAQVEGEDGLEPAYRCAGEITVNSEIGSAFEAVLTACAGRMSEVGGIFKIYVGAPDAPIAHFEDEDIVSLAPQTFTPFFGLSETVNGVIASYPSPDEGYVMRSTPPLYNAGFEVEDGGRRLMTDVQLSFVPFPAQAQRLLKGELAAARRARRHTHTLPARFRLIEPGDVVTWTSARNGYAAKQFRVDGIIDLPNCDLIADLTEVDPSDHGSWDHSKDYKPVTPVPLDPVRPTVQGVVGFNPVAADIQDAAGTARRPALLMQWNANVDDIAGIRFEVRLKETAAVVSKTDTRAFETGDLLIEAGLVGASEYEARAKYIPASPRRVSWTSWVPVSTNDVRFGKDDFGPGSLEWSALALEVRDQIDSAGDANLSAQVAADAQAAAEAAASGAQGSAAAAQASEAAASGAQAAASSSEAAALASQQAAEAAETAAAGSASAAASSASAASASETAAGSSASAAESSRLAAETAEGNAAGSASAAASSASAASASETAAGSSASAAETSRLAAETAEGNAAGSASAAASSASAASASETAAGSSASAAESSRIEAAIAGDRSFQHSAGNMLGRSRFAPGAFDPFSSDRNHIASVTGHPNGAAYALRATGRDVYSDGLTPEDLAGRSFRIRGVVDASASPYNANIGFRVIREDGSSHWITLRAADAGAGPQAFDETLSTPAYTNPQGFMFFLQSDGPGAASDHQIDWSELHYEDVTESTLSASSASAAASSASAASASETAAGSSASAAESSRLAAETAEGNAAGSASAAASSASAASASETAAGSSASAAESSRLAAETSEGNAAGSASAAASSASAASASETAAGSSASAAETSRLAAETSEGNAAGSASASASSASAASASETAAGSSASAAETSRLAAEAAEGNAAGSASAAASSASAASASETAAAQSASSASQSANSAGTAASGASASQSAAAQSATDAAGSASAAAQSATVASQTLTQFRLGHTDFQRILDGLSAVDDVGPAETASEGGDVLGQGGSVITATGGEINTSGSTSGLRIEIPAEQALQFSGRRIRVDVLAKQPSSSPAAKFAAAYSTSDTGNSGKQAFTLSSDWAWHSFHYNVPAATAGGSDFIGLWGDDAEGGKKTQFARVVARLAPLADDIPEIGIVQAEATAASQAITDLEGNAAASLVFRAKAGGATGAVEIVAADNAQGGSASKVKLTGDEIEFDGLSVFNNSLQSDDFQSGASGWRITKGGAAEFNQLIVRQSLVDGAASKGGVLTAQPSPVTKNHNNGLGALTLGKFEQTEFWQIAARLKYRKHSVQDATSYPQKGDPIYAHINNFTLPRLQWRIKSGGSWGTWITLYNFPQATTTSWLDESVVVSKQGVFDDVQIRIVISIISQHTTGSGATDATYTNVQETSYVARALVR</sequence>
<reference evidence="3 4" key="1">
    <citation type="submission" date="2021-06" db="EMBL/GenBank/DDBJ databases">
        <title>50 bacteria genomes isolated from Dapeng, Shenzhen, China.</title>
        <authorList>
            <person name="Zheng W."/>
            <person name="Yu S."/>
            <person name="Huang Y."/>
        </authorList>
    </citation>
    <scope>NUCLEOTIDE SEQUENCE [LARGE SCALE GENOMIC DNA]</scope>
    <source>
        <strain evidence="3 4">DP1N14-2</strain>
    </source>
</reference>
<dbReference type="RefSeq" id="WP_222509197.1">
    <property type="nucleotide sequence ID" value="NZ_JAHVJA010000008.1"/>
</dbReference>
<dbReference type="EMBL" id="JAHVJA010000008">
    <property type="protein sequence ID" value="MBY6141116.1"/>
    <property type="molecule type" value="Genomic_DNA"/>
</dbReference>
<evidence type="ECO:0000313" key="3">
    <source>
        <dbReference type="EMBL" id="MBY6141116.1"/>
    </source>
</evidence>
<dbReference type="Pfam" id="PF13550">
    <property type="entry name" value="Phage-tail_3"/>
    <property type="match status" value="1"/>
</dbReference>
<organism evidence="3 4">
    <name type="scientific">Leisingera daeponensis</name>
    <dbReference type="NCBI Taxonomy" id="405746"/>
    <lineage>
        <taxon>Bacteria</taxon>
        <taxon>Pseudomonadati</taxon>
        <taxon>Pseudomonadota</taxon>
        <taxon>Alphaproteobacteria</taxon>
        <taxon>Rhodobacterales</taxon>
        <taxon>Roseobacteraceae</taxon>
        <taxon>Leisingera</taxon>
    </lineage>
</organism>
<evidence type="ECO:0000259" key="2">
    <source>
        <dbReference type="Pfam" id="PF13550"/>
    </source>
</evidence>
<dbReference type="Proteomes" id="UP000766629">
    <property type="component" value="Unassembled WGS sequence"/>
</dbReference>
<evidence type="ECO:0000256" key="1">
    <source>
        <dbReference type="SAM" id="MobiDB-lite"/>
    </source>
</evidence>
<accession>A0ABS7NJM7</accession>
<keyword evidence="4" id="KW-1185">Reference proteome</keyword>
<dbReference type="InterPro" id="IPR032876">
    <property type="entry name" value="J_dom"/>
</dbReference>
<protein>
    <submittedName>
        <fullName evidence="3">Phage tail protein</fullName>
    </submittedName>
</protein>
<gene>
    <name evidence="3" type="ORF">KUV26_16895</name>
</gene>
<feature type="domain" description="Tip attachment protein J" evidence="2">
    <location>
        <begin position="474"/>
        <end position="633"/>
    </location>
</feature>